<comment type="caution">
    <text evidence="1">The sequence shown here is derived from an EMBL/GenBank/DDBJ whole genome shotgun (WGS) entry which is preliminary data.</text>
</comment>
<sequence>MPSVQVKTDAITDRASQAFDYKFSGKTTFQVPKIVGLPAQYKIGLIVGPSGSGKTLLLKTFGKMSPLKWDPTKAICSHFPDFETAADMFSAVGLNSIPV</sequence>
<name>X1UH47_9ZZZZ</name>
<dbReference type="EMBL" id="BARW01019124">
    <property type="protein sequence ID" value="GAI91669.1"/>
    <property type="molecule type" value="Genomic_DNA"/>
</dbReference>
<evidence type="ECO:0000313" key="1">
    <source>
        <dbReference type="EMBL" id="GAI91669.1"/>
    </source>
</evidence>
<dbReference type="SUPFAM" id="SSF52540">
    <property type="entry name" value="P-loop containing nucleoside triphosphate hydrolases"/>
    <property type="match status" value="1"/>
</dbReference>
<accession>X1UH47</accession>
<dbReference type="AlphaFoldDB" id="X1UH47"/>
<reference evidence="1" key="1">
    <citation type="journal article" date="2014" name="Front. Microbiol.">
        <title>High frequency of phylogenetically diverse reductive dehalogenase-homologous genes in deep subseafloor sedimentary metagenomes.</title>
        <authorList>
            <person name="Kawai M."/>
            <person name="Futagami T."/>
            <person name="Toyoda A."/>
            <person name="Takaki Y."/>
            <person name="Nishi S."/>
            <person name="Hori S."/>
            <person name="Arai W."/>
            <person name="Tsubouchi T."/>
            <person name="Morono Y."/>
            <person name="Uchiyama I."/>
            <person name="Ito T."/>
            <person name="Fujiyama A."/>
            <person name="Inagaki F."/>
            <person name="Takami H."/>
        </authorList>
    </citation>
    <scope>NUCLEOTIDE SEQUENCE</scope>
    <source>
        <strain evidence="1">Expedition CK06-06</strain>
    </source>
</reference>
<dbReference type="InterPro" id="IPR027417">
    <property type="entry name" value="P-loop_NTPase"/>
</dbReference>
<protein>
    <submittedName>
        <fullName evidence="1">Uncharacterized protein</fullName>
    </submittedName>
</protein>
<gene>
    <name evidence="1" type="ORF">S12H4_32598</name>
</gene>
<feature type="non-terminal residue" evidence="1">
    <location>
        <position position="99"/>
    </location>
</feature>
<organism evidence="1">
    <name type="scientific">marine sediment metagenome</name>
    <dbReference type="NCBI Taxonomy" id="412755"/>
    <lineage>
        <taxon>unclassified sequences</taxon>
        <taxon>metagenomes</taxon>
        <taxon>ecological metagenomes</taxon>
    </lineage>
</organism>
<proteinExistence type="predicted"/>